<dbReference type="EMBL" id="QLNI01000034">
    <property type="protein sequence ID" value="RAM00990.1"/>
    <property type="molecule type" value="Genomic_DNA"/>
</dbReference>
<evidence type="ECO:0000313" key="4">
    <source>
        <dbReference type="EMBL" id="RAM00990.1"/>
    </source>
</evidence>
<evidence type="ECO:0000256" key="1">
    <source>
        <dbReference type="SAM" id="Phobius"/>
    </source>
</evidence>
<accession>A0A328FBE0</accession>
<dbReference type="AlphaFoldDB" id="A0A328FBE0"/>
<keyword evidence="1" id="KW-0472">Membrane</keyword>
<sequence length="159" mass="18530">MTPLNIIFTLIIFLISIFLCVQLLKLYRRFKRASDNATAKNIYVIKYNNSVDEDIFPESRTAVEPTVPRPKVSDGSERRRYHRTEFQGFVDFINEGTLYKEQARDLSYSGIFIQSKTPEKYKENDFIVMTFQTEETGPQRQSGRITRINNTGIGVNFVR</sequence>
<gene>
    <name evidence="4" type="ORF">DO021_16050</name>
    <name evidence="3" type="ORF">EYB58_17990</name>
</gene>
<reference evidence="4 5" key="1">
    <citation type="submission" date="2018-06" db="EMBL/GenBank/DDBJ databases">
        <title>Complete Genome Sequence of Desulfobacter hydrogenophilus (DSM3380).</title>
        <authorList>
            <person name="Marietou A."/>
            <person name="Schreiber L."/>
            <person name="Marshall I."/>
            <person name="Jorgensen B."/>
        </authorList>
    </citation>
    <scope>NUCLEOTIDE SEQUENCE [LARGE SCALE GENOMIC DNA]</scope>
    <source>
        <strain evidence="4 5">DSM 3380</strain>
    </source>
</reference>
<feature type="domain" description="PilZ" evidence="2">
    <location>
        <begin position="77"/>
        <end position="158"/>
    </location>
</feature>
<keyword evidence="6" id="KW-1185">Reference proteome</keyword>
<dbReference type="RefSeq" id="WP_111958506.1">
    <property type="nucleotide sequence ID" value="NZ_CP036313.1"/>
</dbReference>
<dbReference type="EMBL" id="CP036313">
    <property type="protein sequence ID" value="QBH14649.1"/>
    <property type="molecule type" value="Genomic_DNA"/>
</dbReference>
<dbReference type="OrthoDB" id="5418201at2"/>
<reference evidence="3 6" key="2">
    <citation type="submission" date="2019-02" db="EMBL/GenBank/DDBJ databases">
        <title>Complete genome sequence of Desulfobacter hydrogenophilus AcRS1.</title>
        <authorList>
            <person name="Marietou A."/>
            <person name="Lund M.B."/>
            <person name="Marshall I.P.G."/>
            <person name="Schreiber L."/>
            <person name="Jorgensen B."/>
        </authorList>
    </citation>
    <scope>NUCLEOTIDE SEQUENCE [LARGE SCALE GENOMIC DNA]</scope>
    <source>
        <strain evidence="3 6">AcRS1</strain>
    </source>
</reference>
<dbReference type="Gene3D" id="2.40.10.220">
    <property type="entry name" value="predicted glycosyltransferase like domains"/>
    <property type="match status" value="1"/>
</dbReference>
<organism evidence="4 5">
    <name type="scientific">Desulfobacter hydrogenophilus</name>
    <dbReference type="NCBI Taxonomy" id="2291"/>
    <lineage>
        <taxon>Bacteria</taxon>
        <taxon>Pseudomonadati</taxon>
        <taxon>Thermodesulfobacteriota</taxon>
        <taxon>Desulfobacteria</taxon>
        <taxon>Desulfobacterales</taxon>
        <taxon>Desulfobacteraceae</taxon>
        <taxon>Desulfobacter</taxon>
    </lineage>
</organism>
<name>A0A328FBE0_9BACT</name>
<dbReference type="GO" id="GO:0035438">
    <property type="term" value="F:cyclic-di-GMP binding"/>
    <property type="evidence" value="ECO:0007669"/>
    <property type="project" value="InterPro"/>
</dbReference>
<proteinExistence type="predicted"/>
<dbReference type="Proteomes" id="UP000248798">
    <property type="component" value="Unassembled WGS sequence"/>
</dbReference>
<dbReference type="SUPFAM" id="SSF141371">
    <property type="entry name" value="PilZ domain-like"/>
    <property type="match status" value="1"/>
</dbReference>
<keyword evidence="1" id="KW-1133">Transmembrane helix</keyword>
<dbReference type="InterPro" id="IPR009875">
    <property type="entry name" value="PilZ_domain"/>
</dbReference>
<protein>
    <submittedName>
        <fullName evidence="3">PilZ domain-containing protein</fullName>
    </submittedName>
</protein>
<evidence type="ECO:0000313" key="5">
    <source>
        <dbReference type="Proteomes" id="UP000248798"/>
    </source>
</evidence>
<feature type="transmembrane region" description="Helical" evidence="1">
    <location>
        <begin position="6"/>
        <end position="24"/>
    </location>
</feature>
<dbReference type="Pfam" id="PF07238">
    <property type="entry name" value="PilZ"/>
    <property type="match status" value="1"/>
</dbReference>
<keyword evidence="1" id="KW-0812">Transmembrane</keyword>
<evidence type="ECO:0000313" key="6">
    <source>
        <dbReference type="Proteomes" id="UP000293902"/>
    </source>
</evidence>
<dbReference type="Proteomes" id="UP000293902">
    <property type="component" value="Chromosome"/>
</dbReference>
<evidence type="ECO:0000313" key="3">
    <source>
        <dbReference type="EMBL" id="QBH14649.1"/>
    </source>
</evidence>
<evidence type="ECO:0000259" key="2">
    <source>
        <dbReference type="Pfam" id="PF07238"/>
    </source>
</evidence>